<dbReference type="EMBL" id="DS989842">
    <property type="protein sequence ID" value="EDX78313.1"/>
    <property type="molecule type" value="Genomic_DNA"/>
</dbReference>
<feature type="domain" description="SD-repeat containing protein B" evidence="5">
    <location>
        <begin position="211"/>
        <end position="324"/>
    </location>
</feature>
<dbReference type="InterPro" id="IPR051417">
    <property type="entry name" value="SDr/BOS_complex"/>
</dbReference>
<dbReference type="InterPro" id="IPR011049">
    <property type="entry name" value="Serralysin-like_metalloprot_C"/>
</dbReference>
<dbReference type="eggNOG" id="COG2931">
    <property type="taxonomic scope" value="Bacteria"/>
</dbReference>
<dbReference type="STRING" id="118168.MC7420_8051"/>
<feature type="domain" description="Thioester" evidence="4">
    <location>
        <begin position="57"/>
        <end position="160"/>
    </location>
</feature>
<dbReference type="PROSITE" id="PS00018">
    <property type="entry name" value="EF_HAND_1"/>
    <property type="match status" value="1"/>
</dbReference>
<dbReference type="Pfam" id="PF17210">
    <property type="entry name" value="SdrD_B"/>
    <property type="match status" value="3"/>
</dbReference>
<keyword evidence="3" id="KW-0732">Signal</keyword>
<dbReference type="CDD" id="cd02795">
    <property type="entry name" value="CBM6-CBM35-CBM36_like"/>
    <property type="match status" value="1"/>
</dbReference>
<dbReference type="Pfam" id="PF08341">
    <property type="entry name" value="TED"/>
    <property type="match status" value="2"/>
</dbReference>
<keyword evidence="7" id="KW-1185">Reference proteome</keyword>
<protein>
    <submittedName>
        <fullName evidence="6">Cna protein B-type domain</fullName>
    </submittedName>
</protein>
<evidence type="ECO:0000259" key="5">
    <source>
        <dbReference type="Pfam" id="PF17210"/>
    </source>
</evidence>
<dbReference type="InterPro" id="IPR013552">
    <property type="entry name" value="Thioester_dom"/>
</dbReference>
<dbReference type="Proteomes" id="UP000003835">
    <property type="component" value="Unassembled WGS sequence"/>
</dbReference>
<comment type="subcellular location">
    <subcellularLocation>
        <location evidence="1">Secreted</location>
    </subcellularLocation>
</comment>
<evidence type="ECO:0000259" key="4">
    <source>
        <dbReference type="Pfam" id="PF08341"/>
    </source>
</evidence>
<feature type="domain" description="Thioester" evidence="4">
    <location>
        <begin position="377"/>
        <end position="480"/>
    </location>
</feature>
<dbReference type="HOGENOM" id="CLU_003140_0_0_3"/>
<reference evidence="6 7" key="1">
    <citation type="submission" date="2008-07" db="EMBL/GenBank/DDBJ databases">
        <authorList>
            <person name="Tandeau de Marsac N."/>
            <person name="Ferriera S."/>
            <person name="Johnson J."/>
            <person name="Kravitz S."/>
            <person name="Beeson K."/>
            <person name="Sutton G."/>
            <person name="Rogers Y.-H."/>
            <person name="Friedman R."/>
            <person name="Frazier M."/>
            <person name="Venter J.C."/>
        </authorList>
    </citation>
    <scope>NUCLEOTIDE SEQUENCE [LARGE SCALE GENOMIC DNA]</scope>
    <source>
        <strain evidence="6 7">PCC 7420</strain>
    </source>
</reference>
<evidence type="ECO:0000256" key="1">
    <source>
        <dbReference type="ARBA" id="ARBA00004613"/>
    </source>
</evidence>
<dbReference type="InterPro" id="IPR033764">
    <property type="entry name" value="Sdr_B"/>
</dbReference>
<keyword evidence="2" id="KW-0964">Secreted</keyword>
<dbReference type="OrthoDB" id="436909at2"/>
<dbReference type="Gene3D" id="2.60.40.10">
    <property type="entry name" value="Immunoglobulins"/>
    <property type="match status" value="3"/>
</dbReference>
<proteinExistence type="predicted"/>
<dbReference type="InterPro" id="IPR018247">
    <property type="entry name" value="EF_Hand_1_Ca_BS"/>
</dbReference>
<feature type="domain" description="SD-repeat containing protein B" evidence="5">
    <location>
        <begin position="648"/>
        <end position="766"/>
    </location>
</feature>
<feature type="domain" description="SD-repeat containing protein B" evidence="5">
    <location>
        <begin position="531"/>
        <end position="644"/>
    </location>
</feature>
<organism evidence="6 7">
    <name type="scientific">Coleofasciculus chthonoplastes PCC 7420</name>
    <dbReference type="NCBI Taxonomy" id="118168"/>
    <lineage>
        <taxon>Bacteria</taxon>
        <taxon>Bacillati</taxon>
        <taxon>Cyanobacteriota</taxon>
        <taxon>Cyanophyceae</taxon>
        <taxon>Coleofasciculales</taxon>
        <taxon>Coleofasciculaceae</taxon>
        <taxon>Coleofasciculus</taxon>
    </lineage>
</organism>
<dbReference type="SUPFAM" id="SSF51120">
    <property type="entry name" value="beta-Roll"/>
    <property type="match status" value="1"/>
</dbReference>
<dbReference type="InterPro" id="IPR013783">
    <property type="entry name" value="Ig-like_fold"/>
</dbReference>
<name>B4VIG1_9CYAN</name>
<evidence type="ECO:0000313" key="6">
    <source>
        <dbReference type="EMBL" id="EDX78313.1"/>
    </source>
</evidence>
<sequence>MPESNIYSSLSAALPNELTFSIQLDAGSDPDASYVDITIKDSPGTENVLEGMTFDGYCIDTDRGIRPNIDYTAKVYSSYETLPDELLGTGLIEKPENFDQVNWILNQGFEGQASTGNGTYTSGDIQRAVWSLLDDQQSSGGGTLGAWEQARVDEILALAQSNGEGFVPEYDYTTIFGEQVVGKMGVILVPDSNDDGLPDSQIVIAEVELSKIGDKVWSDCDADGIQDANEAGMAGVTVNLLTDVDGDGVIEDGEVVDTTTTDANGNYEFTTIAGDYKVQFEQPDNKLLSPTNQGGDDTVDSDGLISDVVTLAPGENDTTVDAGFYHPPSFKAALPGMLTFSVQLDAGSDPDSSYLDITIKDVPGTDNPFEGMTFDGYCLDTDRPINRNVDYTAKVYSSGEPLPDELIGPGLIEKPENLDLVNWILNQGFEGEASTGNGTYTSGDIQRAIWELIDDQQSNGGGSLGAWEQARVDEILDLAQSNGEGFVPEYDYTTIFGEQVVGKFGLILVPDTDGDCLPDKQIVIAEVELSKLGDRVWLDSDADGIQDAGEAGIAGVTVNLFADIDGDGVFEESEVVETTTTDANGNYEFSVMAGEYQVQFEQPDDYEVSPANQGGDDTVDSDGLISDIVSLAPGENDPTIDSGFYQLASLGDKVFEDSNGNGLQDAGESGIQDVTVKLQNPDGTAVLDGNGNPITTTTDANGEYSFTGLTPGEYKVMFVAPNGYIFSPQDAGSDDSLDSDANPSNGMTQTVTLESGEINDTLDAGLLIPNPGIDIEKFVNEIDVTDLNNLPEIAAGEDVTFTYAVTNTGNVGFSTSEVIVSDDNGTVGDTSDDFTPTLDLSTDVGSDGILSPGETWVYSSATEAAQDLSSSTTSDIRFLLTGSSSLDGANGNVRTFTQDGVSVDVSAFSQKWGTWNDAYLGAYSGGLGVTNRDEWTLNHRVDNSGSTDYILFEFDQDVTVDKAFLDYVGWDSDMSIWIGDRDGADISQLSDSLLDGFTKENNFTNHGGDRWADFNDAGLTGDTVVISAYTHGSNDSFKLKKLDVSVTETTAGEYQNVATVQAGTVSDSDISGYVNPTPNPSIDIEKFVNGIDVADLSNLPEIAAGTNVTFTYEVTNTGNVGFSTSDVIVSDDNGTPGDTSDDFTPTLVDFTDVGSDGILSPGETWLYSSGTQTAQDLSSSTTSDIRFLLTGSSSLDGANGNVRTFTKDGVSVDVSAFSQKSGTWKNAYLGAYSGGLGVTNRDEGTSSHRVDNSGSTDYILFEFDQDVTVDKAFLDYVGWDSDMSIWIGDRNGADISHLNDSLLDSFTKENNFTHHGRDRWADFNDAGLTGDTVVISAYTHGSNDSFKLKKLDVSVTETSFGEYQNVATVQADTVSDSDTSGYVNPTDTASTSAHILIEAEDMHLNDYQTEHEDFASGGELIKLSDHSGYASTTFDGETGTYDVIVGYYDENDGQADAKVKIGGDVLDYWTFDQDLASHVASPDNFVTRQVGNDVHIENGDTIKLFGWEDGNEYARFDYIKLVNTDAATNAAAADEITGTSGVDELVGTDADETLVGYASWDLLTGGGGADKFVFTSLNDRRDKITDFELGADVIDVSQVLDAIGYVGNDAIGDGYVQLGSNSYGAVVSVDQDGFGDDYDPVALVEMANVNVNSLSASHFIF</sequence>
<dbReference type="SUPFAM" id="SSF117074">
    <property type="entry name" value="Hypothetical protein PA1324"/>
    <property type="match status" value="3"/>
</dbReference>
<dbReference type="GO" id="GO:0005576">
    <property type="term" value="C:extracellular region"/>
    <property type="evidence" value="ECO:0007669"/>
    <property type="project" value="UniProtKB-SubCell"/>
</dbReference>
<evidence type="ECO:0000256" key="2">
    <source>
        <dbReference type="ARBA" id="ARBA00022525"/>
    </source>
</evidence>
<dbReference type="eggNOG" id="COG4932">
    <property type="taxonomic scope" value="Bacteria"/>
</dbReference>
<dbReference type="PANTHER" id="PTHR23303:SF15">
    <property type="entry name" value="COLOSSIN-A"/>
    <property type="match status" value="1"/>
</dbReference>
<gene>
    <name evidence="6" type="ORF">MC7420_8051</name>
</gene>
<accession>B4VIG1</accession>
<evidence type="ECO:0000313" key="7">
    <source>
        <dbReference type="Proteomes" id="UP000003835"/>
    </source>
</evidence>
<dbReference type="PANTHER" id="PTHR23303">
    <property type="entry name" value="CARBOXYPEPTIDASE REGULATORY REGION-CONTAINING"/>
    <property type="match status" value="1"/>
</dbReference>
<dbReference type="RefSeq" id="WP_006098746.1">
    <property type="nucleotide sequence ID" value="NZ_DS989842.1"/>
</dbReference>
<evidence type="ECO:0000256" key="3">
    <source>
        <dbReference type="ARBA" id="ARBA00022729"/>
    </source>
</evidence>